<feature type="domain" description="Type I-B CRISPR Cas8b N-terminal" evidence="1">
    <location>
        <begin position="43"/>
        <end position="310"/>
    </location>
</feature>
<dbReference type="Pfam" id="PF24122">
    <property type="entry name" value="Cas8b_C"/>
    <property type="match status" value="1"/>
</dbReference>
<comment type="caution">
    <text evidence="3">The sequence shown here is derived from an EMBL/GenBank/DDBJ whole genome shotgun (WGS) entry which is preliminary data.</text>
</comment>
<dbReference type="Pfam" id="PF24121">
    <property type="entry name" value="Cas8b_N"/>
    <property type="match status" value="1"/>
</dbReference>
<gene>
    <name evidence="3" type="ORF">DBT_2022</name>
</gene>
<dbReference type="InterPro" id="IPR030928">
    <property type="entry name" value="MYXAN_cmx8"/>
</dbReference>
<evidence type="ECO:0000259" key="2">
    <source>
        <dbReference type="Pfam" id="PF24122"/>
    </source>
</evidence>
<reference evidence="3 4" key="1">
    <citation type="submission" date="2016-06" db="EMBL/GenBank/DDBJ databases">
        <title>Respiratory ammonification of nitrate coupled to the oxidation of elemental sulfur in deep-sea autotrophic thermophilic bacteria.</title>
        <authorList>
            <person name="Slobodkina G.B."/>
            <person name="Mardanov A.V."/>
            <person name="Ravin N.V."/>
            <person name="Frolova A.A."/>
            <person name="Viryasiv M.B."/>
            <person name="Chernyh N.A."/>
            <person name="Bonch-Osmolovskaya E.A."/>
            <person name="Slobodkin A.I."/>
        </authorList>
    </citation>
    <scope>NUCLEOTIDE SEQUENCE [LARGE SCALE GENOMIC DNA]</scope>
    <source>
        <strain evidence="3 4">S69</strain>
    </source>
</reference>
<dbReference type="InterPro" id="IPR056201">
    <property type="entry name" value="Cas8b_N"/>
</dbReference>
<dbReference type="NCBIfam" id="TIGR04413">
    <property type="entry name" value="MYXAN_cmx8"/>
    <property type="match status" value="1"/>
</dbReference>
<sequence length="562" mass="65546">MKKEDKITLTYNLFELPTAQHKAGLAGLLVLIESMQRRKMSPLPKVEEMTSSSVIISFTRESMQVLFDDLYDAEFVEVKSKSKWKDKKPKRIEEEEIIENGKKKKVKYFIYDEFQAKGSFFTTFYPAGCENWLTLWRQMLRNVLRAQPKTRGVYIERAKGNPSPEASKVWGSLNKAMKAKKQKEESFAGSVFIGAQEKNAELVPFKGLPQENFLLHFWYIVSLVFEVQFVEIKKNQERKINVHWNDLGYAIVIPEPSAIDVFKEDIIAMLSDLPVEQQNYTPASGKVNLFEESALEYLHFLVINKSCKMGGFFDSISGLEVYHMQKQNKKVRMLGASRIIPDRRVFEEYERMRQSNMNPIFKRFYLQNILAQNPWYSGSEKYINKFPAEIFIWKNGKTPEQSNFNFFGINCNKIFKQIIEYLKIKEVKEVHEESKEMFLAKIIYRMVRHYILLKALNKSGLSTITDKKDQTIYPFEQKEYRDAIEKVSMDAFLAMRGRKEEDFVEYFTGTICAVPQFLPQKEYLLLSDALVQGGWEKVKSLSLLAISAASYLAKNNQHKEED</sequence>
<evidence type="ECO:0000313" key="3">
    <source>
        <dbReference type="EMBL" id="OCC14481.1"/>
    </source>
</evidence>
<feature type="domain" description="Type I-B CRISPR Cas8b C-terminal" evidence="2">
    <location>
        <begin position="316"/>
        <end position="549"/>
    </location>
</feature>
<dbReference type="Proteomes" id="UP000093080">
    <property type="component" value="Unassembled WGS sequence"/>
</dbReference>
<dbReference type="OrthoDB" id="346140at2"/>
<accession>A0A1B9F3Z2</accession>
<keyword evidence="4" id="KW-1185">Reference proteome</keyword>
<evidence type="ECO:0000259" key="1">
    <source>
        <dbReference type="Pfam" id="PF24121"/>
    </source>
</evidence>
<organism evidence="3 4">
    <name type="scientific">Dissulfuribacter thermophilus</name>
    <dbReference type="NCBI Taxonomy" id="1156395"/>
    <lineage>
        <taxon>Bacteria</taxon>
        <taxon>Pseudomonadati</taxon>
        <taxon>Thermodesulfobacteriota</taxon>
        <taxon>Dissulfuribacteria</taxon>
        <taxon>Dissulfuribacterales</taxon>
        <taxon>Dissulfuribacteraceae</taxon>
        <taxon>Dissulfuribacter</taxon>
    </lineage>
</organism>
<dbReference type="RefSeq" id="WP_067619757.1">
    <property type="nucleotide sequence ID" value="NZ_MAGO01000011.1"/>
</dbReference>
<name>A0A1B9F3Z2_9BACT</name>
<proteinExistence type="predicted"/>
<evidence type="ECO:0000313" key="4">
    <source>
        <dbReference type="Proteomes" id="UP000093080"/>
    </source>
</evidence>
<dbReference type="AlphaFoldDB" id="A0A1B9F3Z2"/>
<protein>
    <submittedName>
        <fullName evidence="3">Uncharacterized protein</fullName>
    </submittedName>
</protein>
<dbReference type="EMBL" id="MAGO01000011">
    <property type="protein sequence ID" value="OCC14481.1"/>
    <property type="molecule type" value="Genomic_DNA"/>
</dbReference>
<dbReference type="InterPro" id="IPR056202">
    <property type="entry name" value="Cas8b_C"/>
</dbReference>
<dbReference type="STRING" id="1156395.DBT_2022"/>